<evidence type="ECO:0000259" key="1">
    <source>
        <dbReference type="Pfam" id="PF00884"/>
    </source>
</evidence>
<dbReference type="Pfam" id="PF00884">
    <property type="entry name" value="Sulfatase"/>
    <property type="match status" value="1"/>
</dbReference>
<dbReference type="RefSeq" id="WP_246490791.1">
    <property type="nucleotide sequence ID" value="NZ_JACHHY010000001.1"/>
</dbReference>
<dbReference type="EMBL" id="JACHHY010000001">
    <property type="protein sequence ID" value="MBB5016848.1"/>
    <property type="molecule type" value="Genomic_DNA"/>
</dbReference>
<name>A0A840MDU4_9PROT</name>
<sequence>MTAFNMRQLVGEVDIVLITLDTLRFDAAQSLFQAGRLPVLSRYLPATGWERRHSPGSFTYAAHHAFFAGFLPTPAQPGRHPRHFAVAFPGSETTAPTTCVFETPDIVSGLAQRGYQTICIGGVGFFNKTSPLGRVLPGLFQVSEWTPAFGVTAPDSTTQQVACAQRHLAACQGRAFLFINVSAMHQPNRHYVPGCERDDLQSHMAAMAYVDGALAPLFDTLAARGAFVILCADHGTAYGEDGYDGHRIGHPVVWEVPYAEFLIPGRI</sequence>
<dbReference type="Proteomes" id="UP000575898">
    <property type="component" value="Unassembled WGS sequence"/>
</dbReference>
<gene>
    <name evidence="2" type="ORF">HNQ59_000110</name>
</gene>
<dbReference type="AlphaFoldDB" id="A0A840MDU4"/>
<proteinExistence type="predicted"/>
<keyword evidence="3" id="KW-1185">Reference proteome</keyword>
<accession>A0A840MDU4</accession>
<comment type="caution">
    <text evidence="2">The sequence shown here is derived from an EMBL/GenBank/DDBJ whole genome shotgun (WGS) entry which is preliminary data.</text>
</comment>
<dbReference type="SUPFAM" id="SSF53649">
    <property type="entry name" value="Alkaline phosphatase-like"/>
    <property type="match status" value="1"/>
</dbReference>
<dbReference type="InterPro" id="IPR017850">
    <property type="entry name" value="Alkaline_phosphatase_core_sf"/>
</dbReference>
<dbReference type="InterPro" id="IPR047838">
    <property type="entry name" value="STM4013-like"/>
</dbReference>
<feature type="domain" description="Sulfatase N-terminal" evidence="1">
    <location>
        <begin position="103"/>
        <end position="250"/>
    </location>
</feature>
<protein>
    <recommendedName>
        <fullName evidence="1">Sulfatase N-terminal domain-containing protein</fullName>
    </recommendedName>
</protein>
<reference evidence="2 3" key="1">
    <citation type="submission" date="2020-08" db="EMBL/GenBank/DDBJ databases">
        <title>Genomic Encyclopedia of Type Strains, Phase IV (KMG-IV): sequencing the most valuable type-strain genomes for metagenomic binning, comparative biology and taxonomic classification.</title>
        <authorList>
            <person name="Goeker M."/>
        </authorList>
    </citation>
    <scope>NUCLEOTIDE SEQUENCE [LARGE SCALE GENOMIC DNA]</scope>
    <source>
        <strain evidence="2 3">DSM 27165</strain>
    </source>
</reference>
<dbReference type="InterPro" id="IPR000917">
    <property type="entry name" value="Sulfatase_N"/>
</dbReference>
<organism evidence="2 3">
    <name type="scientific">Chitinivorax tropicus</name>
    <dbReference type="NCBI Taxonomy" id="714531"/>
    <lineage>
        <taxon>Bacteria</taxon>
        <taxon>Pseudomonadati</taxon>
        <taxon>Pseudomonadota</taxon>
        <taxon>Betaproteobacteria</taxon>
        <taxon>Chitinivorax</taxon>
    </lineage>
</organism>
<dbReference type="Gene3D" id="3.40.720.10">
    <property type="entry name" value="Alkaline Phosphatase, subunit A"/>
    <property type="match status" value="1"/>
</dbReference>
<dbReference type="NCBIfam" id="NF038075">
    <property type="entry name" value="fam_STM4013"/>
    <property type="match status" value="1"/>
</dbReference>
<evidence type="ECO:0000313" key="3">
    <source>
        <dbReference type="Proteomes" id="UP000575898"/>
    </source>
</evidence>
<evidence type="ECO:0000313" key="2">
    <source>
        <dbReference type="EMBL" id="MBB5016848.1"/>
    </source>
</evidence>